<evidence type="ECO:0000259" key="1">
    <source>
        <dbReference type="Pfam" id="PF00455"/>
    </source>
</evidence>
<dbReference type="SUPFAM" id="SSF100950">
    <property type="entry name" value="NagB/RpiA/CoA transferase-like"/>
    <property type="match status" value="1"/>
</dbReference>
<keyword evidence="2" id="KW-0238">DNA-binding</keyword>
<dbReference type="Pfam" id="PF00455">
    <property type="entry name" value="DeoRC"/>
    <property type="match status" value="1"/>
</dbReference>
<organism evidence="2">
    <name type="scientific">Staphylococcus simulans</name>
    <dbReference type="NCBI Taxonomy" id="1286"/>
    <lineage>
        <taxon>Bacteria</taxon>
        <taxon>Bacillati</taxon>
        <taxon>Bacillota</taxon>
        <taxon>Bacilli</taxon>
        <taxon>Bacillales</taxon>
        <taxon>Staphylococcaceae</taxon>
        <taxon>Staphylococcus</taxon>
    </lineage>
</organism>
<dbReference type="SMART" id="SM01134">
    <property type="entry name" value="DeoRC"/>
    <property type="match status" value="1"/>
</dbReference>
<dbReference type="GO" id="GO:0003677">
    <property type="term" value="F:DNA binding"/>
    <property type="evidence" value="ECO:0007669"/>
    <property type="project" value="UniProtKB-KW"/>
</dbReference>
<protein>
    <submittedName>
        <fullName evidence="2">DNA-binding transcriptional activator FucR</fullName>
    </submittedName>
</protein>
<dbReference type="AlphaFoldDB" id="A0A6N3B715"/>
<proteinExistence type="predicted"/>
<reference evidence="2" key="1">
    <citation type="submission" date="2019-11" db="EMBL/GenBank/DDBJ databases">
        <authorList>
            <person name="Feng L."/>
        </authorList>
    </citation>
    <scope>NUCLEOTIDE SEQUENCE</scope>
    <source>
        <strain evidence="2">SsimulansLFYP27</strain>
    </source>
</reference>
<accession>A0A6N3B715</accession>
<name>A0A6N3B715_STASI</name>
<dbReference type="EMBL" id="CACRUO010000027">
    <property type="protein sequence ID" value="VYT98308.1"/>
    <property type="molecule type" value="Genomic_DNA"/>
</dbReference>
<evidence type="ECO:0000313" key="2">
    <source>
        <dbReference type="EMBL" id="VYT98308.1"/>
    </source>
</evidence>
<dbReference type="InterPro" id="IPR037171">
    <property type="entry name" value="NagB/RpiA_transferase-like"/>
</dbReference>
<feature type="domain" description="DeoR-like transcriptional repressor C-terminal sensor" evidence="1">
    <location>
        <begin position="17"/>
        <end position="135"/>
    </location>
</feature>
<gene>
    <name evidence="2" type="ORF">SSLFYP27_01121</name>
</gene>
<sequence length="154" mass="17571">MFSIIKNKTDLSDFYNNIPPNAVIALDNHPISYYVLDCLAEQERHVSVVTFSTDIMKYVCQNTFSNIIFAPGKVDSSLHIITGDTMVESFKTLQIDVYFCAASYIDEQGSLYQVHSQIGALQKTLIQQARHSYVVNYPDFIESNQRYIHIGYVN</sequence>
<dbReference type="InterPro" id="IPR014036">
    <property type="entry name" value="DeoR-like_C"/>
</dbReference>
<dbReference type="RefSeq" id="WP_105978065.1">
    <property type="nucleotide sequence ID" value="NZ_CACRUO010000027.1"/>
</dbReference>